<dbReference type="RefSeq" id="XP_003957801.1">
    <property type="nucleotide sequence ID" value="XM_003957752.1"/>
</dbReference>
<dbReference type="InterPro" id="IPR017261">
    <property type="entry name" value="DNA_mismatch_repair_MutS/MSH"/>
</dbReference>
<dbReference type="GO" id="GO:0043504">
    <property type="term" value="P:mitochondrial DNA repair"/>
    <property type="evidence" value="ECO:0007669"/>
    <property type="project" value="EnsemblFungi"/>
</dbReference>
<dbReference type="InParanoid" id="H2AWB6"/>
<dbReference type="Pfam" id="PF00488">
    <property type="entry name" value="MutS_V"/>
    <property type="match status" value="1"/>
</dbReference>
<dbReference type="GO" id="GO:0032137">
    <property type="term" value="F:guanine/thymine mispair binding"/>
    <property type="evidence" value="ECO:0007669"/>
    <property type="project" value="EnsemblFungi"/>
</dbReference>
<dbReference type="STRING" id="1071382.H2AWB6"/>
<dbReference type="InterPro" id="IPR007860">
    <property type="entry name" value="DNA_mmatch_repair_MutS_con_dom"/>
</dbReference>
<dbReference type="InterPro" id="IPR000432">
    <property type="entry name" value="DNA_mismatch_repair_MutS_C"/>
</dbReference>
<dbReference type="GO" id="GO:0005739">
    <property type="term" value="C:mitochondrion"/>
    <property type="evidence" value="ECO:0007669"/>
    <property type="project" value="EnsemblFungi"/>
</dbReference>
<evidence type="ECO:0000256" key="1">
    <source>
        <dbReference type="ARBA" id="ARBA00006271"/>
    </source>
</evidence>
<evidence type="ECO:0000313" key="8">
    <source>
        <dbReference type="EMBL" id="CCF58666.1"/>
    </source>
</evidence>
<dbReference type="SUPFAM" id="SSF52540">
    <property type="entry name" value="P-loop containing nucleoside triphosphate hydrolases"/>
    <property type="match status" value="1"/>
</dbReference>
<gene>
    <name evidence="8" type="primary">KAFR0F00690</name>
    <name evidence="8" type="ORF">KAFR_0F00690</name>
</gene>
<dbReference type="PANTHER" id="PTHR11361:SF34">
    <property type="entry name" value="DNA MISMATCH REPAIR PROTEIN MSH1, MITOCHONDRIAL"/>
    <property type="match status" value="1"/>
</dbReference>
<sequence>MILYRTVQKSIPSFLIRLNHVAACSTTSPEVTTLKLSLNDMQKVQSLKIETDVLPIGTIEKDASELQDKTLALPPSLRQVRKLMDTYQDNVVLTQMGSFYELYFEHATKYAPKLNISLTSKTYNHGKVPFAGFPIQQLNRHLKVLVNHFGYSVTIADQFKNEQVPDNDPSKFLRRVTRIVTPGTFIDEAFENFKENSYLLTIDFPENCINKLADSNLKVGLCWCDLSTGELFVQQVYLKDLVSAITRIQPKEILLDASLIPHSIESGNWYPELVELKKYFIKFQTMPSQYRTMDSFYKLFASGREDPAKAQLKYKLQSFTQKEVAALRNTLTYVDDHLPNFSINFQLPERQLTTSIMQIDSRTNAALELHSTVMNNSKKGSLLSNIRRTVTPVGTRLLNQWLSAPSLNLAEIKNRQKMVLFFKKNTEVTRLLVLQLKKIHDLSRILQKFSFGRGDALELVQISQSLKAALAISDLLESTLKECQKSVKPLFLNLKEKLSFDRALVDDVLASLNEDLVLMNEMETLELITDMNIGNGLLDEAASTYSSTKVAAGYIVNPSYHASLQKCHQEYENLLLQKEKLERHFQDLFIDKFGAKKVSLKQRQNNEYAIHVVGSSISLTKINDFIKEGKYIKDQSLRIIQQSSQTRWLSSKEWTELSYQLELAQLHIKKEEVDIINSFKDKFVQKSSEIRDINATLGYLDTISSFAILATEKDLVCPKVDNSTILKIDGGRHLMVEESLSMKSLEKFVDNDCELKGGNLWVITGPNMGGKSTFLRQNAIIVILAQIGCFVPCSSAHIGLVDKIFSRIGSADDLYNEMSTFMVEMIETSFILHGATNRSLAILDEIGRGTSGKEGVSIAFATLKYLIEHNQCKSLFATHFGEELNNIIKAKNEKQLHDKVAFYQSGIFEIDDTKFSYNYKLRPGISAKSDATKVAQLAGFPEEVLKEAESILAA</sequence>
<dbReference type="Pfam" id="PF05188">
    <property type="entry name" value="MutS_II"/>
    <property type="match status" value="1"/>
</dbReference>
<dbReference type="GO" id="GO:0140664">
    <property type="term" value="F:ATP-dependent DNA damage sensor activity"/>
    <property type="evidence" value="ECO:0007669"/>
    <property type="project" value="InterPro"/>
</dbReference>
<dbReference type="AlphaFoldDB" id="H2AWB6"/>
<dbReference type="InterPro" id="IPR027417">
    <property type="entry name" value="P-loop_NTPase"/>
</dbReference>
<keyword evidence="6" id="KW-0234">DNA repair</keyword>
<dbReference type="GeneID" id="13884134"/>
<dbReference type="Gene3D" id="3.30.420.110">
    <property type="entry name" value="MutS, connector domain"/>
    <property type="match status" value="1"/>
</dbReference>
<keyword evidence="5" id="KW-0238">DNA-binding</keyword>
<keyword evidence="2" id="KW-0547">Nucleotide-binding</keyword>
<dbReference type="Proteomes" id="UP000005220">
    <property type="component" value="Chromosome 6"/>
</dbReference>
<dbReference type="Gene3D" id="3.40.1170.10">
    <property type="entry name" value="DNA repair protein MutS, domain I"/>
    <property type="match status" value="1"/>
</dbReference>
<dbReference type="PIRSF" id="PIRSF037677">
    <property type="entry name" value="DNA_mis_repair_Msh6"/>
    <property type="match status" value="1"/>
</dbReference>
<dbReference type="GO" id="GO:0006298">
    <property type="term" value="P:mismatch repair"/>
    <property type="evidence" value="ECO:0007669"/>
    <property type="project" value="EnsemblFungi"/>
</dbReference>
<evidence type="ECO:0000256" key="3">
    <source>
        <dbReference type="ARBA" id="ARBA00022763"/>
    </source>
</evidence>
<organism evidence="8 9">
    <name type="scientific">Kazachstania africana (strain ATCC 22294 / BCRC 22015 / CBS 2517 / CECT 1963 / NBRC 1671 / NRRL Y-8276)</name>
    <name type="common">Yeast</name>
    <name type="synonym">Kluyveromyces africanus</name>
    <dbReference type="NCBI Taxonomy" id="1071382"/>
    <lineage>
        <taxon>Eukaryota</taxon>
        <taxon>Fungi</taxon>
        <taxon>Dikarya</taxon>
        <taxon>Ascomycota</taxon>
        <taxon>Saccharomycotina</taxon>
        <taxon>Saccharomycetes</taxon>
        <taxon>Saccharomycetales</taxon>
        <taxon>Saccharomycetaceae</taxon>
        <taxon>Kazachstania</taxon>
    </lineage>
</organism>
<dbReference type="Pfam" id="PF05192">
    <property type="entry name" value="MutS_III"/>
    <property type="match status" value="1"/>
</dbReference>
<evidence type="ECO:0000256" key="5">
    <source>
        <dbReference type="ARBA" id="ARBA00023125"/>
    </source>
</evidence>
<dbReference type="FunFam" id="3.30.420.110:FF:000020">
    <property type="entry name" value="Msh1p"/>
    <property type="match status" value="1"/>
</dbReference>
<dbReference type="NCBIfam" id="NF003810">
    <property type="entry name" value="PRK05399.1"/>
    <property type="match status" value="1"/>
</dbReference>
<evidence type="ECO:0000256" key="4">
    <source>
        <dbReference type="ARBA" id="ARBA00022840"/>
    </source>
</evidence>
<dbReference type="Pfam" id="PF01624">
    <property type="entry name" value="MutS_I"/>
    <property type="match status" value="1"/>
</dbReference>
<dbReference type="PROSITE" id="PS00486">
    <property type="entry name" value="DNA_MISMATCH_REPAIR_2"/>
    <property type="match status" value="1"/>
</dbReference>
<keyword evidence="9" id="KW-1185">Reference proteome</keyword>
<dbReference type="InterPro" id="IPR016151">
    <property type="entry name" value="DNA_mismatch_repair_MutS_N"/>
</dbReference>
<dbReference type="HOGENOM" id="CLU_002472_4_0_1"/>
<dbReference type="PANTHER" id="PTHR11361">
    <property type="entry name" value="DNA MISMATCH REPAIR PROTEIN MUTS FAMILY MEMBER"/>
    <property type="match status" value="1"/>
</dbReference>
<protein>
    <recommendedName>
        <fullName evidence="7">DNA mismatch repair proteins mutS family domain-containing protein</fullName>
    </recommendedName>
</protein>
<proteinExistence type="inferred from homology"/>
<dbReference type="SUPFAM" id="SSF53150">
    <property type="entry name" value="DNA repair protein MutS, domain II"/>
    <property type="match status" value="1"/>
</dbReference>
<evidence type="ECO:0000256" key="6">
    <source>
        <dbReference type="ARBA" id="ARBA00023204"/>
    </source>
</evidence>
<dbReference type="SMART" id="SM00534">
    <property type="entry name" value="MUTSac"/>
    <property type="match status" value="1"/>
</dbReference>
<dbReference type="SUPFAM" id="SSF48334">
    <property type="entry name" value="DNA repair protein MutS, domain III"/>
    <property type="match status" value="1"/>
</dbReference>
<evidence type="ECO:0000259" key="7">
    <source>
        <dbReference type="PROSITE" id="PS00486"/>
    </source>
</evidence>
<dbReference type="InterPro" id="IPR045076">
    <property type="entry name" value="MutS"/>
</dbReference>
<evidence type="ECO:0000313" key="9">
    <source>
        <dbReference type="Proteomes" id="UP000005220"/>
    </source>
</evidence>
<dbReference type="GO" id="GO:0005524">
    <property type="term" value="F:ATP binding"/>
    <property type="evidence" value="ECO:0007669"/>
    <property type="project" value="UniProtKB-KW"/>
</dbReference>
<dbReference type="GO" id="GO:0032139">
    <property type="term" value="F:dinucleotide insertion or deletion binding"/>
    <property type="evidence" value="ECO:0007669"/>
    <property type="project" value="EnsemblFungi"/>
</dbReference>
<dbReference type="OrthoDB" id="2534523at2759"/>
<feature type="domain" description="DNA mismatch repair proteins mutS family" evidence="7">
    <location>
        <begin position="839"/>
        <end position="855"/>
    </location>
</feature>
<dbReference type="SUPFAM" id="SSF55271">
    <property type="entry name" value="DNA repair protein MutS, domain I"/>
    <property type="match status" value="1"/>
</dbReference>
<evidence type="ECO:0000256" key="2">
    <source>
        <dbReference type="ARBA" id="ARBA00022741"/>
    </source>
</evidence>
<keyword evidence="4" id="KW-0067">ATP-binding</keyword>
<reference evidence="8 9" key="1">
    <citation type="journal article" date="2011" name="Proc. Natl. Acad. Sci. U.S.A.">
        <title>Evolutionary erosion of yeast sex chromosomes by mating-type switching accidents.</title>
        <authorList>
            <person name="Gordon J.L."/>
            <person name="Armisen D."/>
            <person name="Proux-Wera E."/>
            <person name="Oheigeartaigh S.S."/>
            <person name="Byrne K.P."/>
            <person name="Wolfe K.H."/>
        </authorList>
    </citation>
    <scope>NUCLEOTIDE SEQUENCE [LARGE SCALE GENOMIC DNA]</scope>
    <source>
        <strain evidence="9">ATCC 22294 / BCRC 22015 / CBS 2517 / CECT 1963 / NBRC 1671 / NRRL Y-8276</strain>
    </source>
</reference>
<accession>H2AWB6</accession>
<dbReference type="eggNOG" id="ENOG502QUUG">
    <property type="taxonomic scope" value="Eukaryota"/>
</dbReference>
<dbReference type="FunCoup" id="H2AWB6">
    <property type="interactions" value="40"/>
</dbReference>
<dbReference type="InterPro" id="IPR007696">
    <property type="entry name" value="DNA_mismatch_repair_MutS_core"/>
</dbReference>
<dbReference type="KEGG" id="kaf:KAFR_0F00690"/>
<name>H2AWB6_KAZAF</name>
<comment type="similarity">
    <text evidence="1">Belongs to the DNA mismatch repair MutS family.</text>
</comment>
<dbReference type="GO" id="GO:0005634">
    <property type="term" value="C:nucleus"/>
    <property type="evidence" value="ECO:0007669"/>
    <property type="project" value="TreeGrafter"/>
</dbReference>
<dbReference type="GO" id="GO:0007005">
    <property type="term" value="P:mitochondrion organization"/>
    <property type="evidence" value="ECO:0007669"/>
    <property type="project" value="EnsemblFungi"/>
</dbReference>
<dbReference type="InterPro" id="IPR036187">
    <property type="entry name" value="DNA_mismatch_repair_MutS_sf"/>
</dbReference>
<dbReference type="Gene3D" id="3.40.50.300">
    <property type="entry name" value="P-loop containing nucleotide triphosphate hydrolases"/>
    <property type="match status" value="1"/>
</dbReference>
<dbReference type="EMBL" id="HE650826">
    <property type="protein sequence ID" value="CCF58666.1"/>
    <property type="molecule type" value="Genomic_DNA"/>
</dbReference>
<dbReference type="FunFam" id="3.40.50.300:FF:001238">
    <property type="entry name" value="DNA mismatch repair protein"/>
    <property type="match status" value="1"/>
</dbReference>
<dbReference type="Gene3D" id="1.10.1420.10">
    <property type="match status" value="2"/>
</dbReference>
<dbReference type="SMART" id="SM00533">
    <property type="entry name" value="MUTSd"/>
    <property type="match status" value="1"/>
</dbReference>
<dbReference type="InterPro" id="IPR036678">
    <property type="entry name" value="MutS_con_dom_sf"/>
</dbReference>
<dbReference type="InterPro" id="IPR007695">
    <property type="entry name" value="DNA_mismatch_repair_MutS-lik_N"/>
</dbReference>
<keyword evidence="3" id="KW-0227">DNA damage</keyword>